<evidence type="ECO:0000313" key="11">
    <source>
        <dbReference type="Proteomes" id="UP000294919"/>
    </source>
</evidence>
<keyword evidence="4 8" id="KW-0812">Transmembrane</keyword>
<keyword evidence="3" id="KW-1003">Cell membrane</keyword>
<feature type="transmembrane region" description="Helical" evidence="8">
    <location>
        <begin position="237"/>
        <end position="260"/>
    </location>
</feature>
<evidence type="ECO:0000256" key="1">
    <source>
        <dbReference type="ARBA" id="ARBA00004651"/>
    </source>
</evidence>
<dbReference type="PROSITE" id="PS50928">
    <property type="entry name" value="ABC_TM1"/>
    <property type="match status" value="1"/>
</dbReference>
<comment type="subcellular location">
    <subcellularLocation>
        <location evidence="1 8">Cell membrane</location>
        <topology evidence="1 8">Multi-pass membrane protein</topology>
    </subcellularLocation>
</comment>
<dbReference type="Gene3D" id="1.10.3720.10">
    <property type="entry name" value="MetI-like"/>
    <property type="match status" value="1"/>
</dbReference>
<dbReference type="AlphaFoldDB" id="A0A4R2L2S8"/>
<dbReference type="InterPro" id="IPR053385">
    <property type="entry name" value="ABC_transport_permease"/>
</dbReference>
<dbReference type="InterPro" id="IPR035906">
    <property type="entry name" value="MetI-like_sf"/>
</dbReference>
<dbReference type="GO" id="GO:0005886">
    <property type="term" value="C:plasma membrane"/>
    <property type="evidence" value="ECO:0007669"/>
    <property type="project" value="UniProtKB-SubCell"/>
</dbReference>
<dbReference type="InterPro" id="IPR000515">
    <property type="entry name" value="MetI-like"/>
</dbReference>
<evidence type="ECO:0000256" key="3">
    <source>
        <dbReference type="ARBA" id="ARBA00022475"/>
    </source>
</evidence>
<evidence type="ECO:0000256" key="7">
    <source>
        <dbReference type="ARBA" id="ARBA00024202"/>
    </source>
</evidence>
<evidence type="ECO:0000256" key="4">
    <source>
        <dbReference type="ARBA" id="ARBA00022692"/>
    </source>
</evidence>
<dbReference type="NCBIfam" id="NF045474">
    <property type="entry name" value="Opp2C"/>
    <property type="match status" value="1"/>
</dbReference>
<dbReference type="EMBL" id="SLWV01000007">
    <property type="protein sequence ID" value="TCO76868.1"/>
    <property type="molecule type" value="Genomic_DNA"/>
</dbReference>
<dbReference type="GO" id="GO:0055085">
    <property type="term" value="P:transmembrane transport"/>
    <property type="evidence" value="ECO:0007669"/>
    <property type="project" value="InterPro"/>
</dbReference>
<keyword evidence="6 8" id="KW-0472">Membrane</keyword>
<feature type="transmembrane region" description="Helical" evidence="8">
    <location>
        <begin position="120"/>
        <end position="145"/>
    </location>
</feature>
<dbReference type="SUPFAM" id="SSF161098">
    <property type="entry name" value="MetI-like"/>
    <property type="match status" value="1"/>
</dbReference>
<sequence length="272" mass="29820">MRSRKRIKVFFIIILSIAILSIVFAIIAPVFAPNDPLQTDFVHILEKPSEKYLFGTDQVGRCVYSRILYGAKVSLGMTFLLLSLIFIFGLIIGIVAGMAGGIIDTTIMRIADTVLSFPDIVFAIAIVGILGPGMRNTILALSVIWWTKYARLTRVLVMGIKNREYVDAAVMVGAGKLKLITHYILPNIISPLIVQLALDIGGMMLALAGLSFLGLGVQSPTPEWGNMLNEGRSYMQTAPWLLIYPGVAIFIVVSIFNILGDTVRDLLDPKHV</sequence>
<comment type="caution">
    <text evidence="10">The sequence shown here is derived from an EMBL/GenBank/DDBJ whole genome shotgun (WGS) entry which is preliminary data.</text>
</comment>
<name>A0A4R2L2S8_9FIRM</name>
<evidence type="ECO:0000256" key="5">
    <source>
        <dbReference type="ARBA" id="ARBA00022989"/>
    </source>
</evidence>
<dbReference type="InterPro" id="IPR050366">
    <property type="entry name" value="BP-dependent_transpt_permease"/>
</dbReference>
<dbReference type="Pfam" id="PF00528">
    <property type="entry name" value="BPD_transp_1"/>
    <property type="match status" value="1"/>
</dbReference>
<dbReference type="PANTHER" id="PTHR43386">
    <property type="entry name" value="OLIGOPEPTIDE TRANSPORT SYSTEM PERMEASE PROTEIN APPC"/>
    <property type="match status" value="1"/>
</dbReference>
<dbReference type="RefSeq" id="WP_207669642.1">
    <property type="nucleotide sequence ID" value="NZ_SLWV01000007.1"/>
</dbReference>
<keyword evidence="11" id="KW-1185">Reference proteome</keyword>
<proteinExistence type="inferred from homology"/>
<keyword evidence="2 8" id="KW-0813">Transport</keyword>
<evidence type="ECO:0000313" key="10">
    <source>
        <dbReference type="EMBL" id="TCO76868.1"/>
    </source>
</evidence>
<feature type="transmembrane region" description="Helical" evidence="8">
    <location>
        <begin position="192"/>
        <end position="217"/>
    </location>
</feature>
<evidence type="ECO:0000256" key="8">
    <source>
        <dbReference type="RuleBase" id="RU363032"/>
    </source>
</evidence>
<keyword evidence="5 8" id="KW-1133">Transmembrane helix</keyword>
<evidence type="ECO:0000259" key="9">
    <source>
        <dbReference type="PROSITE" id="PS50928"/>
    </source>
</evidence>
<organism evidence="10 11">
    <name type="scientific">Marinisporobacter balticus</name>
    <dbReference type="NCBI Taxonomy" id="2018667"/>
    <lineage>
        <taxon>Bacteria</taxon>
        <taxon>Bacillati</taxon>
        <taxon>Bacillota</taxon>
        <taxon>Clostridia</taxon>
        <taxon>Peptostreptococcales</taxon>
        <taxon>Thermotaleaceae</taxon>
        <taxon>Marinisporobacter</taxon>
    </lineage>
</organism>
<feature type="transmembrane region" description="Helical" evidence="8">
    <location>
        <begin position="9"/>
        <end position="32"/>
    </location>
</feature>
<reference evidence="10 11" key="1">
    <citation type="submission" date="2019-03" db="EMBL/GenBank/DDBJ databases">
        <title>Genomic Encyclopedia of Type Strains, Phase IV (KMG-IV): sequencing the most valuable type-strain genomes for metagenomic binning, comparative biology and taxonomic classification.</title>
        <authorList>
            <person name="Goeker M."/>
        </authorList>
    </citation>
    <scope>NUCLEOTIDE SEQUENCE [LARGE SCALE GENOMIC DNA]</scope>
    <source>
        <strain evidence="10 11">DSM 102940</strain>
    </source>
</reference>
<dbReference type="Proteomes" id="UP000294919">
    <property type="component" value="Unassembled WGS sequence"/>
</dbReference>
<evidence type="ECO:0000256" key="6">
    <source>
        <dbReference type="ARBA" id="ARBA00023136"/>
    </source>
</evidence>
<dbReference type="CDD" id="cd06261">
    <property type="entry name" value="TM_PBP2"/>
    <property type="match status" value="1"/>
</dbReference>
<accession>A0A4R2L2S8</accession>
<feature type="transmembrane region" description="Helical" evidence="8">
    <location>
        <begin position="75"/>
        <end position="99"/>
    </location>
</feature>
<evidence type="ECO:0000256" key="2">
    <source>
        <dbReference type="ARBA" id="ARBA00022448"/>
    </source>
</evidence>
<dbReference type="PANTHER" id="PTHR43386:SF1">
    <property type="entry name" value="D,D-DIPEPTIDE TRANSPORT SYSTEM PERMEASE PROTEIN DDPC-RELATED"/>
    <property type="match status" value="1"/>
</dbReference>
<gene>
    <name evidence="10" type="ORF">EV214_10724</name>
</gene>
<protein>
    <submittedName>
        <fullName evidence="10">Peptide/nickel transport system permease protein</fullName>
    </submittedName>
</protein>
<comment type="similarity">
    <text evidence="7">Belongs to the binding-protein-dependent transport system permease family. OppBC subfamily.</text>
</comment>
<feature type="domain" description="ABC transmembrane type-1" evidence="9">
    <location>
        <begin position="75"/>
        <end position="260"/>
    </location>
</feature>